<reference evidence="10" key="1">
    <citation type="submission" date="2025-08" db="UniProtKB">
        <authorList>
            <consortium name="RefSeq"/>
        </authorList>
    </citation>
    <scope>IDENTIFICATION</scope>
</reference>
<accession>A0A8B6X2D9</accession>
<evidence type="ECO:0000259" key="8">
    <source>
        <dbReference type="Pfam" id="PF00483"/>
    </source>
</evidence>
<evidence type="ECO:0000313" key="9">
    <source>
        <dbReference type="Proteomes" id="UP000675920"/>
    </source>
</evidence>
<dbReference type="OrthoDB" id="9803306at2"/>
<evidence type="ECO:0000256" key="2">
    <source>
        <dbReference type="ARBA" id="ARBA00012415"/>
    </source>
</evidence>
<dbReference type="NCBIfam" id="TIGR01099">
    <property type="entry name" value="galU"/>
    <property type="match status" value="1"/>
</dbReference>
<dbReference type="CDD" id="cd02541">
    <property type="entry name" value="UGPase_prokaryotic"/>
    <property type="match status" value="1"/>
</dbReference>
<dbReference type="SUPFAM" id="SSF53448">
    <property type="entry name" value="Nucleotide-diphospho-sugar transferases"/>
    <property type="match status" value="1"/>
</dbReference>
<evidence type="ECO:0000256" key="7">
    <source>
        <dbReference type="RuleBase" id="RU361259"/>
    </source>
</evidence>
<feature type="domain" description="Nucleotidyl transferase" evidence="8">
    <location>
        <begin position="11"/>
        <end position="269"/>
    </location>
</feature>
<dbReference type="InterPro" id="IPR005835">
    <property type="entry name" value="NTP_transferase_dom"/>
</dbReference>
<dbReference type="InterPro" id="IPR029044">
    <property type="entry name" value="Nucleotide-diphossugar_trans"/>
</dbReference>
<name>A0A8B6X2D9_9BURK</name>
<dbReference type="InterPro" id="IPR005771">
    <property type="entry name" value="GalU_uridylyltTrfase_bac/arc"/>
</dbReference>
<dbReference type="PANTHER" id="PTHR43197:SF1">
    <property type="entry name" value="UTP--GLUCOSE-1-PHOSPHATE URIDYLYLTRANSFERASE"/>
    <property type="match status" value="1"/>
</dbReference>
<evidence type="ECO:0000256" key="1">
    <source>
        <dbReference type="ARBA" id="ARBA00006890"/>
    </source>
</evidence>
<dbReference type="GO" id="GO:0006011">
    <property type="term" value="P:UDP-alpha-D-glucose metabolic process"/>
    <property type="evidence" value="ECO:0007669"/>
    <property type="project" value="InterPro"/>
</dbReference>
<comment type="catalytic activity">
    <reaction evidence="6 7">
        <text>alpha-D-glucose 1-phosphate + UTP + H(+) = UDP-alpha-D-glucose + diphosphate</text>
        <dbReference type="Rhea" id="RHEA:19889"/>
        <dbReference type="ChEBI" id="CHEBI:15378"/>
        <dbReference type="ChEBI" id="CHEBI:33019"/>
        <dbReference type="ChEBI" id="CHEBI:46398"/>
        <dbReference type="ChEBI" id="CHEBI:58601"/>
        <dbReference type="ChEBI" id="CHEBI:58885"/>
        <dbReference type="EC" id="2.7.7.9"/>
    </reaction>
</comment>
<gene>
    <name evidence="10" type="primary">galU</name>
</gene>
<dbReference type="Pfam" id="PF00483">
    <property type="entry name" value="NTP_transferase"/>
    <property type="match status" value="1"/>
</dbReference>
<evidence type="ECO:0000256" key="6">
    <source>
        <dbReference type="ARBA" id="ARBA00048128"/>
    </source>
</evidence>
<protein>
    <recommendedName>
        <fullName evidence="3 7">UTP--glucose-1-phosphate uridylyltransferase</fullName>
        <ecNumber evidence="2 7">2.7.7.9</ecNumber>
    </recommendedName>
    <alternativeName>
        <fullName evidence="7">UDP-glucose pyrophosphorylase</fullName>
    </alternativeName>
</protein>
<proteinExistence type="inferred from homology"/>
<dbReference type="RefSeq" id="WP_028310658.1">
    <property type="nucleotide sequence ID" value="NZ_AXWS01000007.1"/>
</dbReference>
<dbReference type="AlphaFoldDB" id="A0A8B6X2D9"/>
<sequence>MTQVRKAVFPVAGLGTRSLPATKAIPKEMLTVVDKPLIQYAVEEAVAAGITDMIFITSRTKRALEDHFDKSPELEAELEARGKKELLDIVKSIAPKGVNFVFIRQPEPLGLGHAVLCAQPAVGNEPFAVLLPDDLLDADVSVTKQLVEQYEAQGASVLGVMDVAREDTKKYGIVAAEPITPATSKVTYMVEKPKPEEAPSTLAVVGRYVLEPQVFAELVNTPRGAGGEIQLTDGIAALMSTRKVVAHRYQGTRYDCGTRQGWWEANIEIGRRHPELKELAAKLLK</sequence>
<evidence type="ECO:0000313" key="10">
    <source>
        <dbReference type="RefSeq" id="WP_028310658.1"/>
    </source>
</evidence>
<comment type="similarity">
    <text evidence="1 7">Belongs to the UDPGP type 2 family.</text>
</comment>
<evidence type="ECO:0000256" key="3">
    <source>
        <dbReference type="ARBA" id="ARBA00019048"/>
    </source>
</evidence>
<keyword evidence="9" id="KW-1185">Reference proteome</keyword>
<organism evidence="9 10">
    <name type="scientific">Derxia gummosa DSM 723</name>
    <dbReference type="NCBI Taxonomy" id="1121388"/>
    <lineage>
        <taxon>Bacteria</taxon>
        <taxon>Pseudomonadati</taxon>
        <taxon>Pseudomonadota</taxon>
        <taxon>Betaproteobacteria</taxon>
        <taxon>Burkholderiales</taxon>
        <taxon>Alcaligenaceae</taxon>
        <taxon>Derxia</taxon>
    </lineage>
</organism>
<keyword evidence="4 7" id="KW-0808">Transferase</keyword>
<keyword evidence="5 7" id="KW-0548">Nucleotidyltransferase</keyword>
<dbReference type="Gene3D" id="3.90.550.10">
    <property type="entry name" value="Spore Coat Polysaccharide Biosynthesis Protein SpsA, Chain A"/>
    <property type="match status" value="1"/>
</dbReference>
<dbReference type="Proteomes" id="UP000675920">
    <property type="component" value="Unplaced"/>
</dbReference>
<evidence type="ECO:0000256" key="5">
    <source>
        <dbReference type="ARBA" id="ARBA00022695"/>
    </source>
</evidence>
<dbReference type="GO" id="GO:0003983">
    <property type="term" value="F:UTP:glucose-1-phosphate uridylyltransferase activity"/>
    <property type="evidence" value="ECO:0007669"/>
    <property type="project" value="UniProtKB-EC"/>
</dbReference>
<evidence type="ECO:0000256" key="4">
    <source>
        <dbReference type="ARBA" id="ARBA00022679"/>
    </source>
</evidence>
<dbReference type="PANTHER" id="PTHR43197">
    <property type="entry name" value="UTP--GLUCOSE-1-PHOSPHATE URIDYLYLTRANSFERASE"/>
    <property type="match status" value="1"/>
</dbReference>
<dbReference type="EC" id="2.7.7.9" evidence="2 7"/>